<comment type="function">
    <text evidence="1 10">Involved in cell fusion during mating by stabilizing the plasma membrane fusion event.</text>
</comment>
<dbReference type="OrthoDB" id="10248838at2759"/>
<keyword evidence="5 10" id="KW-0812">Transmembrane</keyword>
<evidence type="ECO:0000256" key="4">
    <source>
        <dbReference type="ARBA" id="ARBA00022475"/>
    </source>
</evidence>
<keyword evidence="4 10" id="KW-1003">Cell membrane</keyword>
<keyword evidence="9" id="KW-0325">Glycoprotein</keyword>
<name>A0A2N1JE47_9BASI</name>
<dbReference type="GO" id="GO:0043332">
    <property type="term" value="C:mating projection tip"/>
    <property type="evidence" value="ECO:0007669"/>
    <property type="project" value="UniProtKB-UniRule"/>
</dbReference>
<dbReference type="GO" id="GO:0032220">
    <property type="term" value="P:plasma membrane fusion involved in cytogamy"/>
    <property type="evidence" value="ECO:0007669"/>
    <property type="project" value="TreeGrafter"/>
</dbReference>
<accession>A0A2N1JE47</accession>
<evidence type="ECO:0000256" key="2">
    <source>
        <dbReference type="ARBA" id="ARBA00004651"/>
    </source>
</evidence>
<sequence length="526" mass="57209">MDRAVSELAAIVLGVAWYTYHCITSKFAQQATLVRLVDDARAIVCAACRHGEDAVARLESLPAQIAWKQREAVLRDAEMLVRTMGRVLVAILSICSVVINMLCSSYRALFLCTLQLVIQSILSVLDAATKAVADGVQAAGHMLHAVLGAAFHAVQGAADLGADALNAVFGSLGVHIPAHAWTEPHALQLLDNITVPPNLVHPFASLRTALPSVDELRSSAEDAFDSTLRGIQAQINQSMVHFAMPAKAIPPVNSTSAMCDAVPWDMFRRATTVIRHASIMHAVLTGVLMLVLLLGSMAMAWRSIRTGASWLVHVVVFFFILHWILLEVHIYVLHKVDDVTAKLAHTAPHVSIAATQAVHLVNETNAELAHAEQQVNTMVLGRVHEAIPGAFAVLDSVLDLLTDTVHNVFGATPIEQPAQQFAACLLGNKLHAAEKSLEVLQRATFVQLPRMEAPADWLALDRVLAPISLAWQAPWATLSGMVARELAQLHIERLVLLGTLLLVLGLQLTIWMAIRQKDRLREKLVQ</sequence>
<dbReference type="AlphaFoldDB" id="A0A2N1JE47"/>
<evidence type="ECO:0000256" key="10">
    <source>
        <dbReference type="RuleBase" id="RU366035"/>
    </source>
</evidence>
<keyword evidence="6 10" id="KW-0184">Conjugation</keyword>
<dbReference type="STRING" id="2020962.A0A2N1JE47"/>
<evidence type="ECO:0000256" key="9">
    <source>
        <dbReference type="ARBA" id="ARBA00023180"/>
    </source>
</evidence>
<dbReference type="GO" id="GO:0005886">
    <property type="term" value="C:plasma membrane"/>
    <property type="evidence" value="ECO:0007669"/>
    <property type="project" value="UniProtKB-SubCell"/>
</dbReference>
<evidence type="ECO:0000313" key="12">
    <source>
        <dbReference type="Proteomes" id="UP000232875"/>
    </source>
</evidence>
<evidence type="ECO:0000256" key="7">
    <source>
        <dbReference type="ARBA" id="ARBA00022989"/>
    </source>
</evidence>
<reference evidence="11 12" key="1">
    <citation type="submission" date="2017-10" db="EMBL/GenBank/DDBJ databases">
        <title>A novel species of cold-tolerant Malassezia isolated from bats.</title>
        <authorList>
            <person name="Lorch J.M."/>
            <person name="Palmer J.M."/>
            <person name="Vanderwolf K.J."/>
            <person name="Schmidt K.Z."/>
            <person name="Verant M.L."/>
            <person name="Weller T.J."/>
            <person name="Blehert D.S."/>
        </authorList>
    </citation>
    <scope>NUCLEOTIDE SEQUENCE [LARGE SCALE GENOMIC DNA]</scope>
    <source>
        <strain evidence="11 12">NWHC:44797-103</strain>
    </source>
</reference>
<feature type="transmembrane region" description="Helical" evidence="10">
    <location>
        <begin position="307"/>
        <end position="326"/>
    </location>
</feature>
<keyword evidence="12" id="KW-1185">Reference proteome</keyword>
<keyword evidence="8 10" id="KW-0472">Membrane</keyword>
<feature type="transmembrane region" description="Helical" evidence="10">
    <location>
        <begin position="84"/>
        <end position="102"/>
    </location>
</feature>
<organism evidence="11 12">
    <name type="scientific">Malassezia vespertilionis</name>
    <dbReference type="NCBI Taxonomy" id="2020962"/>
    <lineage>
        <taxon>Eukaryota</taxon>
        <taxon>Fungi</taxon>
        <taxon>Dikarya</taxon>
        <taxon>Basidiomycota</taxon>
        <taxon>Ustilaginomycotina</taxon>
        <taxon>Malasseziomycetes</taxon>
        <taxon>Malasseziales</taxon>
        <taxon>Malasseziaceae</taxon>
        <taxon>Malassezia</taxon>
    </lineage>
</organism>
<comment type="subcellular location">
    <subcellularLocation>
        <location evidence="2 10">Cell membrane</location>
        <topology evidence="2 10">Multi-pass membrane protein</topology>
    </subcellularLocation>
</comment>
<protein>
    <recommendedName>
        <fullName evidence="10">Plasma membrane fusion protein PRM1</fullName>
    </recommendedName>
</protein>
<evidence type="ECO:0000256" key="3">
    <source>
        <dbReference type="ARBA" id="ARBA00010780"/>
    </source>
</evidence>
<gene>
    <name evidence="11" type="primary">PRM1</name>
    <name evidence="11" type="ORF">MVES_000866</name>
</gene>
<feature type="transmembrane region" description="Helical" evidence="10">
    <location>
        <begin position="494"/>
        <end position="514"/>
    </location>
</feature>
<feature type="transmembrane region" description="Helical" evidence="10">
    <location>
        <begin position="278"/>
        <end position="301"/>
    </location>
</feature>
<evidence type="ECO:0000256" key="1">
    <source>
        <dbReference type="ARBA" id="ARBA00002512"/>
    </source>
</evidence>
<evidence type="ECO:0000313" key="11">
    <source>
        <dbReference type="EMBL" id="PKI84802.1"/>
    </source>
</evidence>
<comment type="caution">
    <text evidence="10">Lacks conserved residue(s) required for the propagation of feature annotation.</text>
</comment>
<dbReference type="PANTHER" id="PTHR31030">
    <property type="entry name" value="PLASMA MEMBRANE FUSION PROTEIN PRM1"/>
    <property type="match status" value="1"/>
</dbReference>
<keyword evidence="7 10" id="KW-1133">Transmembrane helix</keyword>
<proteinExistence type="inferred from homology"/>
<dbReference type="PANTHER" id="PTHR31030:SF1">
    <property type="entry name" value="PLASMA MEMBRANE FUSION PROTEIN PRM1"/>
    <property type="match status" value="1"/>
</dbReference>
<dbReference type="InterPro" id="IPR026777">
    <property type="entry name" value="PRM1"/>
</dbReference>
<comment type="similarity">
    <text evidence="3 10">Belongs to the PRM1 family.</text>
</comment>
<evidence type="ECO:0000256" key="8">
    <source>
        <dbReference type="ARBA" id="ARBA00023136"/>
    </source>
</evidence>
<dbReference type="EMBL" id="KZ454988">
    <property type="protein sequence ID" value="PKI84802.1"/>
    <property type="molecule type" value="Genomic_DNA"/>
</dbReference>
<evidence type="ECO:0000256" key="6">
    <source>
        <dbReference type="ARBA" id="ARBA00022971"/>
    </source>
</evidence>
<dbReference type="Proteomes" id="UP000232875">
    <property type="component" value="Unassembled WGS sequence"/>
</dbReference>
<evidence type="ECO:0000256" key="5">
    <source>
        <dbReference type="ARBA" id="ARBA00022692"/>
    </source>
</evidence>